<proteinExistence type="predicted"/>
<dbReference type="SUPFAM" id="SSF50800">
    <property type="entry name" value="PK beta-barrel domain-like"/>
    <property type="match status" value="1"/>
</dbReference>
<dbReference type="EMBL" id="CALNXK010000088">
    <property type="protein sequence ID" value="CAH3150237.1"/>
    <property type="molecule type" value="Genomic_DNA"/>
</dbReference>
<dbReference type="PANTHER" id="PTHR14237">
    <property type="entry name" value="MOLYBDOPTERIN COFACTOR SULFURASE MOSC"/>
    <property type="match status" value="1"/>
</dbReference>
<name>A0ABN8PT03_9CNID</name>
<accession>A0ABN8PT03</accession>
<keyword evidence="4" id="KW-1185">Reference proteome</keyword>
<dbReference type="InterPro" id="IPR005303">
    <property type="entry name" value="MOCOS_middle"/>
</dbReference>
<dbReference type="PANTHER" id="PTHR14237:SF19">
    <property type="entry name" value="MITOCHONDRIAL AMIDOXIME REDUCING COMPONENT 1"/>
    <property type="match status" value="1"/>
</dbReference>
<protein>
    <recommendedName>
        <fullName evidence="2">MOSC domain-containing protein</fullName>
    </recommendedName>
</protein>
<evidence type="ECO:0000256" key="1">
    <source>
        <dbReference type="SAM" id="Phobius"/>
    </source>
</evidence>
<gene>
    <name evidence="3" type="ORF">PLOB_00047320</name>
</gene>
<sequence>MAATPSSYSKYILLIGLPVLTFASLAALWWKKKGEKKRTYEEMGRVSELFIYPVKSCKGIRVTEAKCFKEGMEFDRYWIILDEKDTFVSQRKDPKLALVVPHFEDDKYLCLNAPKMKTLKLNIMSESGALKRIRVWNTYGEGRYVGDEAAEWISNYLDKPGCKIYQLTKPRIIQEDKEWGDVAQPGDEVSFGEFAPYLITNEASLDALNEELPMPVSMTRFRPNIVVRGLKAWEEDKWIGKNLQIGGAQFRFLKRCDRCILITVNPALGEKDGREPLATLRRIRLPEDRDPRQGRSPLFGVLVALEGSAVGRVVQLGESVAICS</sequence>
<evidence type="ECO:0000313" key="3">
    <source>
        <dbReference type="EMBL" id="CAH3150237.1"/>
    </source>
</evidence>
<dbReference type="PROSITE" id="PS51340">
    <property type="entry name" value="MOSC"/>
    <property type="match status" value="1"/>
</dbReference>
<keyword evidence="1" id="KW-0812">Transmembrane</keyword>
<feature type="domain" description="MOSC" evidence="2">
    <location>
        <begin position="165"/>
        <end position="323"/>
    </location>
</feature>
<organism evidence="3 4">
    <name type="scientific">Porites lobata</name>
    <dbReference type="NCBI Taxonomy" id="104759"/>
    <lineage>
        <taxon>Eukaryota</taxon>
        <taxon>Metazoa</taxon>
        <taxon>Cnidaria</taxon>
        <taxon>Anthozoa</taxon>
        <taxon>Hexacorallia</taxon>
        <taxon>Scleractinia</taxon>
        <taxon>Fungiina</taxon>
        <taxon>Poritidae</taxon>
        <taxon>Porites</taxon>
    </lineage>
</organism>
<reference evidence="3 4" key="1">
    <citation type="submission" date="2022-05" db="EMBL/GenBank/DDBJ databases">
        <authorList>
            <consortium name="Genoscope - CEA"/>
            <person name="William W."/>
        </authorList>
    </citation>
    <scope>NUCLEOTIDE SEQUENCE [LARGE SCALE GENOMIC DNA]</scope>
</reference>
<keyword evidence="1" id="KW-1133">Transmembrane helix</keyword>
<dbReference type="Pfam" id="PF03476">
    <property type="entry name" value="MOSC_N"/>
    <property type="match status" value="1"/>
</dbReference>
<evidence type="ECO:0000313" key="4">
    <source>
        <dbReference type="Proteomes" id="UP001159405"/>
    </source>
</evidence>
<keyword evidence="1" id="KW-0472">Membrane</keyword>
<comment type="caution">
    <text evidence="3">The sequence shown here is derived from an EMBL/GenBank/DDBJ whole genome shotgun (WGS) entry which is preliminary data.</text>
</comment>
<dbReference type="Proteomes" id="UP001159405">
    <property type="component" value="Unassembled WGS sequence"/>
</dbReference>
<dbReference type="Pfam" id="PF03473">
    <property type="entry name" value="MOSC"/>
    <property type="match status" value="1"/>
</dbReference>
<dbReference type="SUPFAM" id="SSF141673">
    <property type="entry name" value="MOSC N-terminal domain-like"/>
    <property type="match status" value="1"/>
</dbReference>
<dbReference type="InterPro" id="IPR005302">
    <property type="entry name" value="MoCF_Sase_C"/>
</dbReference>
<feature type="transmembrane region" description="Helical" evidence="1">
    <location>
        <begin position="12"/>
        <end position="30"/>
    </location>
</feature>
<evidence type="ECO:0000259" key="2">
    <source>
        <dbReference type="PROSITE" id="PS51340"/>
    </source>
</evidence>
<dbReference type="InterPro" id="IPR011037">
    <property type="entry name" value="Pyrv_Knase-like_insert_dom_sf"/>
</dbReference>